<comment type="similarity">
    <text evidence="1">Belongs to the RecJ family.</text>
</comment>
<feature type="domain" description="RecJ OB" evidence="9">
    <location>
        <begin position="459"/>
        <end position="565"/>
    </location>
</feature>
<evidence type="ECO:0000259" key="7">
    <source>
        <dbReference type="Pfam" id="PF02272"/>
    </source>
</evidence>
<evidence type="ECO:0000256" key="4">
    <source>
        <dbReference type="ARBA" id="ARBA00022801"/>
    </source>
</evidence>
<feature type="domain" description="DDH" evidence="6">
    <location>
        <begin position="87"/>
        <end position="231"/>
    </location>
</feature>
<evidence type="ECO:0000259" key="9">
    <source>
        <dbReference type="Pfam" id="PF17768"/>
    </source>
</evidence>
<dbReference type="InterPro" id="IPR001667">
    <property type="entry name" value="DDH_dom"/>
</dbReference>
<dbReference type="InterPro" id="IPR003156">
    <property type="entry name" value="DHHA1_dom"/>
</dbReference>
<name>A0A0R1S088_9LACO</name>
<dbReference type="Pfam" id="PF17768">
    <property type="entry name" value="RecJ_OB"/>
    <property type="match status" value="1"/>
</dbReference>
<dbReference type="NCBIfam" id="TIGR00644">
    <property type="entry name" value="recJ"/>
    <property type="match status" value="1"/>
</dbReference>
<comment type="caution">
    <text evidence="10">The sequence shown here is derived from an EMBL/GenBank/DDBJ whole genome shotgun (WGS) entry which is preliminary data.</text>
</comment>
<dbReference type="Pfam" id="PF02272">
    <property type="entry name" value="DHHA1"/>
    <property type="match status" value="1"/>
</dbReference>
<evidence type="ECO:0000256" key="1">
    <source>
        <dbReference type="ARBA" id="ARBA00005915"/>
    </source>
</evidence>
<dbReference type="Gene3D" id="3.90.1640.30">
    <property type="match status" value="1"/>
</dbReference>
<evidence type="ECO:0000259" key="6">
    <source>
        <dbReference type="Pfam" id="PF01368"/>
    </source>
</evidence>
<dbReference type="AlphaFoldDB" id="A0A0R1S088"/>
<dbReference type="GO" id="GO:0008409">
    <property type="term" value="F:5'-3' exonuclease activity"/>
    <property type="evidence" value="ECO:0007669"/>
    <property type="project" value="InterPro"/>
</dbReference>
<gene>
    <name evidence="10" type="ORF">FC69_GL000063</name>
</gene>
<dbReference type="SUPFAM" id="SSF64182">
    <property type="entry name" value="DHH phosphoesterases"/>
    <property type="match status" value="1"/>
</dbReference>
<dbReference type="Proteomes" id="UP000051264">
    <property type="component" value="Unassembled WGS sequence"/>
</dbReference>
<dbReference type="GO" id="GO:0006281">
    <property type="term" value="P:DNA repair"/>
    <property type="evidence" value="ECO:0007669"/>
    <property type="project" value="InterPro"/>
</dbReference>
<dbReference type="EMBL" id="AZEX01000063">
    <property type="protein sequence ID" value="KRL58859.1"/>
    <property type="molecule type" value="Genomic_DNA"/>
</dbReference>
<dbReference type="PANTHER" id="PTHR30255:SF2">
    <property type="entry name" value="SINGLE-STRANDED-DNA-SPECIFIC EXONUCLEASE RECJ"/>
    <property type="match status" value="1"/>
</dbReference>
<dbReference type="InterPro" id="IPR018779">
    <property type="entry name" value="RecJ_C"/>
</dbReference>
<dbReference type="InterPro" id="IPR004610">
    <property type="entry name" value="RecJ"/>
</dbReference>
<proteinExistence type="inferred from homology"/>
<evidence type="ECO:0000259" key="8">
    <source>
        <dbReference type="Pfam" id="PF10141"/>
    </source>
</evidence>
<evidence type="ECO:0000313" key="11">
    <source>
        <dbReference type="Proteomes" id="UP000051264"/>
    </source>
</evidence>
<dbReference type="PANTHER" id="PTHR30255">
    <property type="entry name" value="SINGLE-STRANDED-DNA-SPECIFIC EXONUCLEASE RECJ"/>
    <property type="match status" value="1"/>
</dbReference>
<dbReference type="Pfam" id="PF10141">
    <property type="entry name" value="ssDNA-exonuc_C"/>
    <property type="match status" value="1"/>
</dbReference>
<keyword evidence="5" id="KW-0269">Exonuclease</keyword>
<reference evidence="10 11" key="1">
    <citation type="journal article" date="2015" name="Genome Announc.">
        <title>Expanding the biotechnology potential of lactobacilli through comparative genomics of 213 strains and associated genera.</title>
        <authorList>
            <person name="Sun Z."/>
            <person name="Harris H.M."/>
            <person name="McCann A."/>
            <person name="Guo C."/>
            <person name="Argimon S."/>
            <person name="Zhang W."/>
            <person name="Yang X."/>
            <person name="Jeffery I.B."/>
            <person name="Cooney J.C."/>
            <person name="Kagawa T.F."/>
            <person name="Liu W."/>
            <person name="Song Y."/>
            <person name="Salvetti E."/>
            <person name="Wrobel A."/>
            <person name="Rasinkangas P."/>
            <person name="Parkhill J."/>
            <person name="Rea M.C."/>
            <person name="O'Sullivan O."/>
            <person name="Ritari J."/>
            <person name="Douillard F.P."/>
            <person name="Paul Ross R."/>
            <person name="Yang R."/>
            <person name="Briner A.E."/>
            <person name="Felis G.E."/>
            <person name="de Vos W.M."/>
            <person name="Barrangou R."/>
            <person name="Klaenhammer T.R."/>
            <person name="Caufield P.W."/>
            <person name="Cui Y."/>
            <person name="Zhang H."/>
            <person name="O'Toole P.W."/>
        </authorList>
    </citation>
    <scope>NUCLEOTIDE SEQUENCE [LARGE SCALE GENOMIC DNA]</scope>
    <source>
        <strain evidence="10 11">DSM 14340</strain>
    </source>
</reference>
<dbReference type="PATRIC" id="fig|1423747.3.peg.64"/>
<evidence type="ECO:0000256" key="2">
    <source>
        <dbReference type="ARBA" id="ARBA00019841"/>
    </source>
</evidence>
<keyword evidence="3" id="KW-0540">Nuclease</keyword>
<dbReference type="eggNOG" id="COG0608">
    <property type="taxonomic scope" value="Bacteria"/>
</dbReference>
<protein>
    <recommendedName>
        <fullName evidence="2">Single-stranded-DNA-specific exonuclease RecJ</fullName>
    </recommendedName>
</protein>
<evidence type="ECO:0000313" key="10">
    <source>
        <dbReference type="EMBL" id="KRL58859.1"/>
    </source>
</evidence>
<dbReference type="Gene3D" id="3.10.310.30">
    <property type="match status" value="1"/>
</dbReference>
<dbReference type="InterPro" id="IPR038763">
    <property type="entry name" value="DHH_sf"/>
</dbReference>
<accession>A0A0R1S088</accession>
<keyword evidence="4" id="KW-0378">Hydrolase</keyword>
<feature type="domain" description="DHHA1" evidence="7">
    <location>
        <begin position="352"/>
        <end position="444"/>
    </location>
</feature>
<dbReference type="GO" id="GO:0003676">
    <property type="term" value="F:nucleic acid binding"/>
    <property type="evidence" value="ECO:0007669"/>
    <property type="project" value="InterPro"/>
</dbReference>
<sequence length="770" mass="84527">MRGINVEAQYKWQLKTKPTEVELKTVTAFDAMPQAIAELLWQRGLRDDDAVTNFMQPNSQQLHDPFLLNDMQKAVERIQSAVEAGEKITVYGDYDADGITSTTLMRETLEILGADVNVYVPNRFTDGYGPNLAAYQRIIADGTQLIVTVDNGVSGLEPIAYAQEHGVDVVVTDHHELPAELPKATAIVHPRYPGSNYPFGDLCGVGVAFKVATALLDEIPYESLDLVAIGTICDLVSLTDENRALVSLGLQQLQNTSRPGLVALCQAAGVEQATIDATSIGFGIGPRLNAIGRLGDATLGVNLLTTFDEEQAVEQAKFVESQNKERQGLVQEITTAAMAMAETPENQAHQTLVLAHAGWHEGVLGIVASHVVEQTGKPTLVLNVDEATGLAKGSGRSVEAYHLFKALDANRDLLTHFGGHHMAVGLTVAVDQIEAIQTAMDTYATEQQLDLTTKQPLAIDLALSLAEITPDLYQTLQQLAPFGTDNPEPLIELKIPQLADLKQIGADQKHLKFTAVDQQQKLPILAFSRGALLPALQAVEAIEIVGTLSENTWRNQTTLQMMLKDLKTSGQILLDQRSNHLTQQLFKNTGAYVFFNPKLLAQLQTYFTAGSQAILATDAEVATATNITVVDEPTDLTEFTTFYQQQSATQLAFICYAKHSAYLDGVPNKQQFATFLVYLRQHPGIEKARLGELATYLKMQLPLMIFMLEVFFDLGFVRIERGLISAEPQPEKHALESAPSYQQRLAKIEMEKQLVYSTFAELKNWLKTIS</sequence>
<dbReference type="STRING" id="1423747.FC69_GL000063"/>
<feature type="domain" description="Single-stranded-DNA-specific exonuclease RecJ C-terminal" evidence="8">
    <location>
        <begin position="573"/>
        <end position="766"/>
    </location>
</feature>
<dbReference type="Pfam" id="PF01368">
    <property type="entry name" value="DHH"/>
    <property type="match status" value="1"/>
</dbReference>
<evidence type="ECO:0000256" key="3">
    <source>
        <dbReference type="ARBA" id="ARBA00022722"/>
    </source>
</evidence>
<dbReference type="InterPro" id="IPR041122">
    <property type="entry name" value="RecJ_OB"/>
</dbReference>
<dbReference type="GO" id="GO:0006310">
    <property type="term" value="P:DNA recombination"/>
    <property type="evidence" value="ECO:0007669"/>
    <property type="project" value="InterPro"/>
</dbReference>
<evidence type="ECO:0000256" key="5">
    <source>
        <dbReference type="ARBA" id="ARBA00022839"/>
    </source>
</evidence>
<dbReference type="InterPro" id="IPR051673">
    <property type="entry name" value="SSDNA_exonuclease_RecJ"/>
</dbReference>
<organism evidence="10 11">
    <name type="scientific">Latilactobacillus fuchuensis DSM 14340 = JCM 11249</name>
    <dbReference type="NCBI Taxonomy" id="1423747"/>
    <lineage>
        <taxon>Bacteria</taxon>
        <taxon>Bacillati</taxon>
        <taxon>Bacillota</taxon>
        <taxon>Bacilli</taxon>
        <taxon>Lactobacillales</taxon>
        <taxon>Lactobacillaceae</taxon>
        <taxon>Latilactobacillus</taxon>
    </lineage>
</organism>